<dbReference type="Proteomes" id="UP000800096">
    <property type="component" value="Unassembled WGS sequence"/>
</dbReference>
<gene>
    <name evidence="2" type="ORF">BDU57DRAFT_561348</name>
</gene>
<dbReference type="EMBL" id="ML979132">
    <property type="protein sequence ID" value="KAF1920321.1"/>
    <property type="molecule type" value="Genomic_DNA"/>
</dbReference>
<feature type="domain" description="BTB" evidence="1">
    <location>
        <begin position="22"/>
        <end position="93"/>
    </location>
</feature>
<sequence>MAEPKKPLHMCISKRSRFTAPSIVKIRVGTAPNCVEFAAHESFLVTRSEFFRRALNGNWEEAESRIVKLPDDVPEVFGLYLNLVYTGHLPTERKSQDAIVALDWAGFWQRANDEYTDLINVYVLAEKLQDTVSKNATVVAIVDVAQLVWHDGRPALPSFRLASKGFDETPEGSQLRRLLIELSGNVRLNHIILRVHNYDFNSYFVKDLADRLDRNFQLRSGQRDLVAIKAAIQEYME</sequence>
<keyword evidence="3" id="KW-1185">Reference proteome</keyword>
<protein>
    <recommendedName>
        <fullName evidence="1">BTB domain-containing protein</fullName>
    </recommendedName>
</protein>
<dbReference type="CDD" id="cd18186">
    <property type="entry name" value="BTB_POZ_ZBTB_KLHL-like"/>
    <property type="match status" value="1"/>
</dbReference>
<dbReference type="PANTHER" id="PTHR47843:SF2">
    <property type="entry name" value="BTB DOMAIN-CONTAINING PROTEIN"/>
    <property type="match status" value="1"/>
</dbReference>
<accession>A0A6A5QX13</accession>
<dbReference type="PANTHER" id="PTHR47843">
    <property type="entry name" value="BTB DOMAIN-CONTAINING PROTEIN-RELATED"/>
    <property type="match status" value="1"/>
</dbReference>
<proteinExistence type="predicted"/>
<dbReference type="AlphaFoldDB" id="A0A6A5QX13"/>
<name>A0A6A5QX13_AMPQU</name>
<dbReference type="SUPFAM" id="SSF54695">
    <property type="entry name" value="POZ domain"/>
    <property type="match status" value="1"/>
</dbReference>
<organism evidence="2 3">
    <name type="scientific">Ampelomyces quisqualis</name>
    <name type="common">Powdery mildew agent</name>
    <dbReference type="NCBI Taxonomy" id="50730"/>
    <lineage>
        <taxon>Eukaryota</taxon>
        <taxon>Fungi</taxon>
        <taxon>Dikarya</taxon>
        <taxon>Ascomycota</taxon>
        <taxon>Pezizomycotina</taxon>
        <taxon>Dothideomycetes</taxon>
        <taxon>Pleosporomycetidae</taxon>
        <taxon>Pleosporales</taxon>
        <taxon>Pleosporineae</taxon>
        <taxon>Phaeosphaeriaceae</taxon>
        <taxon>Ampelomyces</taxon>
    </lineage>
</organism>
<evidence type="ECO:0000313" key="3">
    <source>
        <dbReference type="Proteomes" id="UP000800096"/>
    </source>
</evidence>
<dbReference type="InterPro" id="IPR000210">
    <property type="entry name" value="BTB/POZ_dom"/>
</dbReference>
<dbReference type="Gene3D" id="3.30.710.10">
    <property type="entry name" value="Potassium Channel Kv1.1, Chain A"/>
    <property type="match status" value="1"/>
</dbReference>
<reference evidence="2" key="1">
    <citation type="journal article" date="2020" name="Stud. Mycol.">
        <title>101 Dothideomycetes genomes: a test case for predicting lifestyles and emergence of pathogens.</title>
        <authorList>
            <person name="Haridas S."/>
            <person name="Albert R."/>
            <person name="Binder M."/>
            <person name="Bloem J."/>
            <person name="Labutti K."/>
            <person name="Salamov A."/>
            <person name="Andreopoulos B."/>
            <person name="Baker S."/>
            <person name="Barry K."/>
            <person name="Bills G."/>
            <person name="Bluhm B."/>
            <person name="Cannon C."/>
            <person name="Castanera R."/>
            <person name="Culley D."/>
            <person name="Daum C."/>
            <person name="Ezra D."/>
            <person name="Gonzalez J."/>
            <person name="Henrissat B."/>
            <person name="Kuo A."/>
            <person name="Liang C."/>
            <person name="Lipzen A."/>
            <person name="Lutzoni F."/>
            <person name="Magnuson J."/>
            <person name="Mondo S."/>
            <person name="Nolan M."/>
            <person name="Ohm R."/>
            <person name="Pangilinan J."/>
            <person name="Park H.-J."/>
            <person name="Ramirez L."/>
            <person name="Alfaro M."/>
            <person name="Sun H."/>
            <person name="Tritt A."/>
            <person name="Yoshinaga Y."/>
            <person name="Zwiers L.-H."/>
            <person name="Turgeon B."/>
            <person name="Goodwin S."/>
            <person name="Spatafora J."/>
            <person name="Crous P."/>
            <person name="Grigoriev I."/>
        </authorList>
    </citation>
    <scope>NUCLEOTIDE SEQUENCE</scope>
    <source>
        <strain evidence="2">HMLAC05119</strain>
    </source>
</reference>
<evidence type="ECO:0000259" key="1">
    <source>
        <dbReference type="PROSITE" id="PS50097"/>
    </source>
</evidence>
<dbReference type="InterPro" id="IPR011333">
    <property type="entry name" value="SKP1/BTB/POZ_sf"/>
</dbReference>
<dbReference type="OrthoDB" id="1022638at2759"/>
<dbReference type="Pfam" id="PF00651">
    <property type="entry name" value="BTB"/>
    <property type="match status" value="1"/>
</dbReference>
<evidence type="ECO:0000313" key="2">
    <source>
        <dbReference type="EMBL" id="KAF1920321.1"/>
    </source>
</evidence>
<dbReference type="PROSITE" id="PS50097">
    <property type="entry name" value="BTB"/>
    <property type="match status" value="1"/>
</dbReference>